<evidence type="ECO:0000256" key="1">
    <source>
        <dbReference type="SAM" id="Coils"/>
    </source>
</evidence>
<feature type="signal peptide" evidence="2">
    <location>
        <begin position="1"/>
        <end position="22"/>
    </location>
</feature>
<evidence type="ECO:0000256" key="2">
    <source>
        <dbReference type="SAM" id="SignalP"/>
    </source>
</evidence>
<dbReference type="AlphaFoldDB" id="A0A7Z8YRF6"/>
<feature type="chain" id="PRO_5030704836" evidence="2">
    <location>
        <begin position="23"/>
        <end position="761"/>
    </location>
</feature>
<dbReference type="Proteomes" id="UP000270205">
    <property type="component" value="Unassembled WGS sequence"/>
</dbReference>
<comment type="caution">
    <text evidence="3">The sequence shown here is derived from an EMBL/GenBank/DDBJ whole genome shotgun (WGS) entry which is preliminary data.</text>
</comment>
<keyword evidence="1" id="KW-0175">Coiled coil</keyword>
<organism evidence="3 4">
    <name type="scientific">Bergeyella zoohelcum</name>
    <dbReference type="NCBI Taxonomy" id="1015"/>
    <lineage>
        <taxon>Bacteria</taxon>
        <taxon>Pseudomonadati</taxon>
        <taxon>Bacteroidota</taxon>
        <taxon>Flavobacteriia</taxon>
        <taxon>Flavobacteriales</taxon>
        <taxon>Weeksellaceae</taxon>
        <taxon>Bergeyella</taxon>
    </lineage>
</organism>
<reference evidence="3 4" key="1">
    <citation type="submission" date="2018-11" db="EMBL/GenBank/DDBJ databases">
        <authorList>
            <consortium name="Pathogen Informatics"/>
        </authorList>
    </citation>
    <scope>NUCLEOTIDE SEQUENCE [LARGE SCALE GENOMIC DNA]</scope>
    <source>
        <strain evidence="3 4">NCTC12929</strain>
    </source>
</reference>
<gene>
    <name evidence="3" type="ORF">NCTC12929_01512</name>
</gene>
<keyword evidence="2" id="KW-0732">Signal</keyword>
<sequence>MNKTTIKISVLAFLGFMTYGYAQQQQQDPYKGKVGVNTVTPSATMDVQPNSDNARVEAKTNEGIIAPKLSKTRIANIATPVEGTLVYATDETTSPISAYTGGDTKVAKITEKGYYFYNGTEWVKAGSDANDQLWAQRDNGGVIETYLKPADANGDQFYYSNKESVLNLGNVDLSELKEHSSTQPYIFDKETPHLLLINSSKFPETTTAYDKGARYYHFSREAFQVKNEHASSGTDAGDKRYLGKEFLAFAGDLTAKIAYLVGSNSHATFQSSSEAGQVVGGRFFTSIGTKFGGVSPKTNETIGVSSYPRIYGGEVKHVRGIVTSPLVYGGSIKDLRGVHTNVESMRQDENSLFPAANYTHIAGYGATLALRPNTTAVSTYGADITSTFHDQSTTTTGVGIMSRGVLNAGANVQSYSAYTAQLTAKNTATVGELYGFRLMTNLENTFAPTNMYGIHLADVNKGTASNYAIYTKAGVNSFGDRIEIRTVNDVDLQSDAAFMIGNKTGVNLALDNNELQSRNNGAVSLFAINPHGGDVFFNNQDADETKRFHFRSETGNVGIGVGNPSEKLDVAGNIKSSSLASNAGNRHVYADANGVLKIGTTDVTTLASLWTEDVTNNSIKLAVNSDGSTRSNTVSILDDGKVHASSFMGTNGATIFPDYVFQKYYTGTSSIKADYHFKSLSQVEDFVKTNGHLPGYKSAETIKAQGYVDLMETQLTNVEKIEELYLHLMEKEKEVKQLKEELKAQKEAFESRLERLEKLIQ</sequence>
<evidence type="ECO:0000313" key="4">
    <source>
        <dbReference type="Proteomes" id="UP000270205"/>
    </source>
</evidence>
<dbReference type="RefSeq" id="WP_125151353.1">
    <property type="nucleotide sequence ID" value="NZ_UYIV01000001.1"/>
</dbReference>
<proteinExistence type="predicted"/>
<dbReference type="EMBL" id="UYIV01000001">
    <property type="protein sequence ID" value="VDH04587.1"/>
    <property type="molecule type" value="Genomic_DNA"/>
</dbReference>
<accession>A0A7Z8YRF6</accession>
<feature type="coiled-coil region" evidence="1">
    <location>
        <begin position="721"/>
        <end position="759"/>
    </location>
</feature>
<name>A0A7Z8YRF6_9FLAO</name>
<protein>
    <submittedName>
        <fullName evidence="3">Uncharacterized protein</fullName>
    </submittedName>
</protein>
<evidence type="ECO:0000313" key="3">
    <source>
        <dbReference type="EMBL" id="VDH04587.1"/>
    </source>
</evidence>